<gene>
    <name evidence="4" type="ORF">EHS25_002644</name>
</gene>
<dbReference type="InterPro" id="IPR011032">
    <property type="entry name" value="GroES-like_sf"/>
</dbReference>
<dbReference type="PANTHER" id="PTHR48106">
    <property type="entry name" value="QUINONE OXIDOREDUCTASE PIG3-RELATED"/>
    <property type="match status" value="1"/>
</dbReference>
<dbReference type="InterPro" id="IPR020843">
    <property type="entry name" value="ER"/>
</dbReference>
<evidence type="ECO:0000256" key="2">
    <source>
        <dbReference type="ARBA" id="ARBA00023002"/>
    </source>
</evidence>
<dbReference type="GO" id="GO:0016651">
    <property type="term" value="F:oxidoreductase activity, acting on NAD(P)H"/>
    <property type="evidence" value="ECO:0007669"/>
    <property type="project" value="TreeGrafter"/>
</dbReference>
<dbReference type="AlphaFoldDB" id="A0A427YD40"/>
<dbReference type="InterPro" id="IPR014189">
    <property type="entry name" value="Quinone_OxRdtase_PIG3"/>
</dbReference>
<dbReference type="CDD" id="cd05276">
    <property type="entry name" value="p53_inducible_oxidoreductase"/>
    <property type="match status" value="1"/>
</dbReference>
<comment type="caution">
    <text evidence="4">The sequence shown here is derived from an EMBL/GenBank/DDBJ whole genome shotgun (WGS) entry which is preliminary data.</text>
</comment>
<dbReference type="OrthoDB" id="203908at2759"/>
<feature type="domain" description="Enoyl reductase (ER)" evidence="3">
    <location>
        <begin position="11"/>
        <end position="323"/>
    </location>
</feature>
<reference evidence="4 5" key="1">
    <citation type="submission" date="2018-11" db="EMBL/GenBank/DDBJ databases">
        <title>Genome sequence of Saitozyma podzolica DSM 27192.</title>
        <authorList>
            <person name="Aliyu H."/>
            <person name="Gorte O."/>
            <person name="Ochsenreither K."/>
        </authorList>
    </citation>
    <scope>NUCLEOTIDE SEQUENCE [LARGE SCALE GENOMIC DNA]</scope>
    <source>
        <strain evidence="4 5">DSM 27192</strain>
    </source>
</reference>
<dbReference type="SMART" id="SM00829">
    <property type="entry name" value="PKS_ER"/>
    <property type="match status" value="1"/>
</dbReference>
<keyword evidence="5" id="KW-1185">Reference proteome</keyword>
<evidence type="ECO:0000256" key="1">
    <source>
        <dbReference type="ARBA" id="ARBA00022857"/>
    </source>
</evidence>
<keyword evidence="2" id="KW-0560">Oxidoreductase</keyword>
<dbReference type="Pfam" id="PF08240">
    <property type="entry name" value="ADH_N"/>
    <property type="match status" value="1"/>
</dbReference>
<dbReference type="NCBIfam" id="TIGR02824">
    <property type="entry name" value="quinone_pig3"/>
    <property type="match status" value="1"/>
</dbReference>
<dbReference type="InterPro" id="IPR036291">
    <property type="entry name" value="NAD(P)-bd_dom_sf"/>
</dbReference>
<sequence>MRAVLIKDEKGPAENLYMGEEATPEPKKGEVQVKIKNFGLNRMDIMQREGQYPLPPQASKTIMGVEFAGTVSKMGEGTGKFKEGDEVFGLAFGGAYAEYIVLPENMLLTKPKELSWVQAAALPENWMTAYQALFLEGGMKKGSNVLIHAGASGVGVAAIQLALFTTCGTDDKVKFLEKLGGNSEKLHAFNYRTQSFEEEIKKIDTGVDLIIDFVGRSYFTANLNLLRRDGTIVFLAFLSGPKLEPDTNIAQILYKRLTLKGSTLRSRTAEYQSDLLGRFEQHALGLIREGKMKVEVHEVFPWTKVVEAHKEMEANKNSGKIVLEVTDAE</sequence>
<name>A0A427YD40_9TREE</name>
<dbReference type="GO" id="GO:0070402">
    <property type="term" value="F:NADPH binding"/>
    <property type="evidence" value="ECO:0007669"/>
    <property type="project" value="TreeGrafter"/>
</dbReference>
<evidence type="ECO:0000259" key="3">
    <source>
        <dbReference type="SMART" id="SM00829"/>
    </source>
</evidence>
<dbReference type="InterPro" id="IPR013154">
    <property type="entry name" value="ADH-like_N"/>
</dbReference>
<keyword evidence="1" id="KW-0521">NADP</keyword>
<dbReference type="Gene3D" id="3.40.50.720">
    <property type="entry name" value="NAD(P)-binding Rossmann-like Domain"/>
    <property type="match status" value="1"/>
</dbReference>
<organism evidence="4 5">
    <name type="scientific">Saitozyma podzolica</name>
    <dbReference type="NCBI Taxonomy" id="1890683"/>
    <lineage>
        <taxon>Eukaryota</taxon>
        <taxon>Fungi</taxon>
        <taxon>Dikarya</taxon>
        <taxon>Basidiomycota</taxon>
        <taxon>Agaricomycotina</taxon>
        <taxon>Tremellomycetes</taxon>
        <taxon>Tremellales</taxon>
        <taxon>Trimorphomycetaceae</taxon>
        <taxon>Saitozyma</taxon>
    </lineage>
</organism>
<evidence type="ECO:0000313" key="5">
    <source>
        <dbReference type="Proteomes" id="UP000279259"/>
    </source>
</evidence>
<evidence type="ECO:0000313" key="4">
    <source>
        <dbReference type="EMBL" id="RSH88982.1"/>
    </source>
</evidence>
<dbReference type="SUPFAM" id="SSF50129">
    <property type="entry name" value="GroES-like"/>
    <property type="match status" value="1"/>
</dbReference>
<protein>
    <recommendedName>
        <fullName evidence="3">Enoyl reductase (ER) domain-containing protein</fullName>
    </recommendedName>
</protein>
<dbReference type="Pfam" id="PF13602">
    <property type="entry name" value="ADH_zinc_N_2"/>
    <property type="match status" value="1"/>
</dbReference>
<dbReference type="Gene3D" id="3.90.180.10">
    <property type="entry name" value="Medium-chain alcohol dehydrogenases, catalytic domain"/>
    <property type="match status" value="1"/>
</dbReference>
<dbReference type="SUPFAM" id="SSF51735">
    <property type="entry name" value="NAD(P)-binding Rossmann-fold domains"/>
    <property type="match status" value="1"/>
</dbReference>
<dbReference type="EMBL" id="RSCD01000015">
    <property type="protein sequence ID" value="RSH88982.1"/>
    <property type="molecule type" value="Genomic_DNA"/>
</dbReference>
<dbReference type="Proteomes" id="UP000279259">
    <property type="component" value="Unassembled WGS sequence"/>
</dbReference>
<dbReference type="PANTHER" id="PTHR48106:SF18">
    <property type="entry name" value="QUINONE OXIDOREDUCTASE PIG3"/>
    <property type="match status" value="1"/>
</dbReference>
<proteinExistence type="predicted"/>
<dbReference type="STRING" id="1890683.A0A427YD40"/>
<accession>A0A427YD40</accession>